<dbReference type="NCBIfam" id="TIGR00430">
    <property type="entry name" value="Q_tRNA_tgt"/>
    <property type="match status" value="1"/>
</dbReference>
<feature type="binding site" evidence="7">
    <location>
        <position position="339"/>
    </location>
    <ligand>
        <name>Zn(2+)</name>
        <dbReference type="ChEBI" id="CHEBI:29105"/>
    </ligand>
</feature>
<feature type="binding site" evidence="7">
    <location>
        <position position="310"/>
    </location>
    <ligand>
        <name>Zn(2+)</name>
        <dbReference type="ChEBI" id="CHEBI:29105"/>
    </ligand>
</feature>
<keyword evidence="10" id="KW-1185">Reference proteome</keyword>
<evidence type="ECO:0000313" key="10">
    <source>
        <dbReference type="Proteomes" id="UP000318141"/>
    </source>
</evidence>
<dbReference type="AlphaFoldDB" id="A0A562BKD9"/>
<dbReference type="PANTHER" id="PTHR46499">
    <property type="entry name" value="QUEUINE TRNA-RIBOSYLTRANSFERASE"/>
    <property type="match status" value="1"/>
</dbReference>
<organism evidence="9 10">
    <name type="scientific">Cupriavidus gilardii J11</name>
    <dbReference type="NCBI Taxonomy" id="936133"/>
    <lineage>
        <taxon>Bacteria</taxon>
        <taxon>Pseudomonadati</taxon>
        <taxon>Pseudomonadota</taxon>
        <taxon>Betaproteobacteria</taxon>
        <taxon>Burkholderiales</taxon>
        <taxon>Burkholderiaceae</taxon>
        <taxon>Cupriavidus</taxon>
    </lineage>
</organism>
<feature type="binding site" evidence="7">
    <location>
        <position position="313"/>
    </location>
    <ligand>
        <name>Zn(2+)</name>
        <dbReference type="ChEBI" id="CHEBI:29105"/>
    </ligand>
</feature>
<dbReference type="InterPro" id="IPR002616">
    <property type="entry name" value="tRNA_ribo_trans-like"/>
</dbReference>
<feature type="domain" description="tRNA-guanine(15) transglycosylase-like" evidence="8">
    <location>
        <begin position="12"/>
        <end position="371"/>
    </location>
</feature>
<keyword evidence="7" id="KW-0479">Metal-binding</keyword>
<evidence type="ECO:0000259" key="8">
    <source>
        <dbReference type="Pfam" id="PF01702"/>
    </source>
</evidence>
<feature type="binding site" evidence="7">
    <location>
        <position position="220"/>
    </location>
    <ligand>
        <name>substrate</name>
    </ligand>
</feature>
<feature type="binding site" evidence="7">
    <location>
        <position position="308"/>
    </location>
    <ligand>
        <name>Zn(2+)</name>
        <dbReference type="ChEBI" id="CHEBI:29105"/>
    </ligand>
</feature>
<dbReference type="FunFam" id="3.20.20.105:FF:000001">
    <property type="entry name" value="Queuine tRNA-ribosyltransferase"/>
    <property type="match status" value="1"/>
</dbReference>
<feature type="binding site" evidence="7">
    <location>
        <position position="144"/>
    </location>
    <ligand>
        <name>substrate</name>
    </ligand>
</feature>
<evidence type="ECO:0000256" key="4">
    <source>
        <dbReference type="ARBA" id="ARBA00022694"/>
    </source>
</evidence>
<dbReference type="OrthoDB" id="9805417at2"/>
<dbReference type="HAMAP" id="MF_00168">
    <property type="entry name" value="Q_tRNA_Tgt"/>
    <property type="match status" value="1"/>
</dbReference>
<dbReference type="UniPathway" id="UPA00392"/>
<keyword evidence="4 7" id="KW-0819">tRNA processing</keyword>
<keyword evidence="3 7" id="KW-0808">Transferase</keyword>
<feature type="active site" description="Nucleophile" evidence="7">
    <location>
        <position position="270"/>
    </location>
</feature>
<dbReference type="EMBL" id="VLJN01000016">
    <property type="protein sequence ID" value="TWG85725.1"/>
    <property type="molecule type" value="Genomic_DNA"/>
</dbReference>
<evidence type="ECO:0000256" key="1">
    <source>
        <dbReference type="ARBA" id="ARBA00004691"/>
    </source>
</evidence>
<dbReference type="GO" id="GO:0046872">
    <property type="term" value="F:metal ion binding"/>
    <property type="evidence" value="ECO:0007669"/>
    <property type="project" value="UniProtKB-KW"/>
</dbReference>
<evidence type="ECO:0000256" key="7">
    <source>
        <dbReference type="HAMAP-Rule" id="MF_00168"/>
    </source>
</evidence>
<dbReference type="InterPro" id="IPR050076">
    <property type="entry name" value="ArchSynthase1/Queuine_TRR"/>
</dbReference>
<comment type="pathway">
    <text evidence="1 7">tRNA modification; tRNA-queuosine biosynthesis.</text>
</comment>
<comment type="catalytic activity">
    <reaction evidence="6 7">
        <text>7-aminomethyl-7-carbaguanine + guanosine(34) in tRNA = 7-aminomethyl-7-carbaguanosine(34) in tRNA + guanine</text>
        <dbReference type="Rhea" id="RHEA:24104"/>
        <dbReference type="Rhea" id="RHEA-COMP:10341"/>
        <dbReference type="Rhea" id="RHEA-COMP:10342"/>
        <dbReference type="ChEBI" id="CHEBI:16235"/>
        <dbReference type="ChEBI" id="CHEBI:58703"/>
        <dbReference type="ChEBI" id="CHEBI:74269"/>
        <dbReference type="ChEBI" id="CHEBI:82833"/>
        <dbReference type="EC" id="2.4.2.29"/>
    </reaction>
</comment>
<dbReference type="Pfam" id="PF01702">
    <property type="entry name" value="TGT"/>
    <property type="match status" value="1"/>
</dbReference>
<comment type="cofactor">
    <cofactor evidence="7">
        <name>Zn(2+)</name>
        <dbReference type="ChEBI" id="CHEBI:29105"/>
    </cofactor>
    <text evidence="7">Binds 1 zinc ion per subunit.</text>
</comment>
<evidence type="ECO:0000313" key="9">
    <source>
        <dbReference type="EMBL" id="TWG85725.1"/>
    </source>
</evidence>
<dbReference type="InterPro" id="IPR004803">
    <property type="entry name" value="TGT"/>
</dbReference>
<feature type="region of interest" description="RNA binding" evidence="7">
    <location>
        <begin position="251"/>
        <end position="257"/>
    </location>
</feature>
<evidence type="ECO:0000256" key="3">
    <source>
        <dbReference type="ARBA" id="ARBA00022679"/>
    </source>
</evidence>
<dbReference type="GO" id="GO:0008479">
    <property type="term" value="F:tRNA-guanosine(34) queuine transglycosylase activity"/>
    <property type="evidence" value="ECO:0007669"/>
    <property type="project" value="UniProtKB-UniRule"/>
</dbReference>
<dbReference type="GO" id="GO:0005829">
    <property type="term" value="C:cytosol"/>
    <property type="evidence" value="ECO:0007669"/>
    <property type="project" value="TreeGrafter"/>
</dbReference>
<sequence>MLQFELLTTDGNARRGRLTLNHGVVETPIFMPVGTYGSVKAMSPLELNEIGAQIILGNTFHLWLRPGLEVVDTHQGLHRFIGWDKPILTDSGGFQVFSLGDLRKITEEGVTFASPVNGDKLFLSPEISMQVQRTLNSDIVMQFDECTPYEIDGRPATHDEAARSMRMSLRWARRSRDEFDRLANPNALFGIVQGGMFEDLRDESLAGLGELGFHGLAIGGLSVGEPKEDMMRVLEHVGPRLPADKPHYLMGVGTPEDLVAGVASGVDMFDCVMPTRNARNGWLFTRYGDVKIKNAVHRNDPRPLDESCGCYTCRNFSRAYLHHLHRVGEILGARLNTIHNLYYYLQLMREIREAIEQHRYDAFRRQFGADRARGTQ</sequence>
<feature type="binding site" evidence="7">
    <location>
        <begin position="90"/>
        <end position="94"/>
    </location>
    <ligand>
        <name>substrate</name>
    </ligand>
</feature>
<protein>
    <recommendedName>
        <fullName evidence="7">Queuine tRNA-ribosyltransferase</fullName>
        <ecNumber evidence="7">2.4.2.29</ecNumber>
    </recommendedName>
    <alternativeName>
        <fullName evidence="7">Guanine insertion enzyme</fullName>
    </alternativeName>
    <alternativeName>
        <fullName evidence="7">tRNA-guanine transglycosylase</fullName>
    </alternativeName>
</protein>
<comment type="similarity">
    <text evidence="7">Belongs to the queuine tRNA-ribosyltransferase family.</text>
</comment>
<feature type="binding site" evidence="7">
    <location>
        <position position="193"/>
    </location>
    <ligand>
        <name>substrate</name>
    </ligand>
</feature>
<dbReference type="GO" id="GO:0008616">
    <property type="term" value="P:tRNA queuosine(34) biosynthetic process"/>
    <property type="evidence" value="ECO:0007669"/>
    <property type="project" value="UniProtKB-UniRule"/>
</dbReference>
<dbReference type="PANTHER" id="PTHR46499:SF1">
    <property type="entry name" value="QUEUINE TRNA-RIBOSYLTRANSFERASE"/>
    <property type="match status" value="1"/>
</dbReference>
<comment type="function">
    <text evidence="7">Catalyzes the base-exchange of a guanine (G) residue with the queuine precursor 7-aminomethyl-7-deazaguanine (PreQ1) at position 34 (anticodon wobble position) in tRNAs with GU(N) anticodons (tRNA-Asp, -Asn, -His and -Tyr). Catalysis occurs through a double-displacement mechanism. The nucleophile active site attacks the C1' of nucleotide 34 to detach the guanine base from the RNA, forming a covalent enzyme-RNA intermediate. The proton acceptor active site deprotonates the incoming PreQ1, allowing a nucleophilic attack on the C1' of the ribose to form the product. After dissociation, two additional enzymatic reactions on the tRNA convert PreQ1 to queuine (Q), resulting in the hypermodified nucleoside queuosine (7-(((4,5-cis-dihydroxy-2-cyclopenten-1-yl)amino)methyl)-7-deazaguanosine).</text>
</comment>
<proteinExistence type="inferred from homology"/>
<keyword evidence="5 7" id="KW-0671">Queuosine biosynthesis</keyword>
<evidence type="ECO:0000256" key="6">
    <source>
        <dbReference type="ARBA" id="ARBA00050112"/>
    </source>
</evidence>
<dbReference type="Proteomes" id="UP000318141">
    <property type="component" value="Unassembled WGS sequence"/>
</dbReference>
<comment type="subunit">
    <text evidence="7">Homodimer. Within each dimer, one monomer is responsible for RNA recognition and catalysis, while the other monomer binds to the replacement base PreQ1.</text>
</comment>
<dbReference type="SUPFAM" id="SSF51713">
    <property type="entry name" value="tRNA-guanine transglycosylase"/>
    <property type="match status" value="1"/>
</dbReference>
<evidence type="ECO:0000256" key="5">
    <source>
        <dbReference type="ARBA" id="ARBA00022785"/>
    </source>
</evidence>
<accession>A0A562BKD9</accession>
<reference evidence="9 10" key="1">
    <citation type="submission" date="2019-07" db="EMBL/GenBank/DDBJ databases">
        <title>Genome sequencing of lignin-degrading bacterial isolates.</title>
        <authorList>
            <person name="Gladden J."/>
        </authorList>
    </citation>
    <scope>NUCLEOTIDE SEQUENCE [LARGE SCALE GENOMIC DNA]</scope>
    <source>
        <strain evidence="9 10">J11</strain>
    </source>
</reference>
<name>A0A562BKD9_9BURK</name>
<comment type="caution">
    <text evidence="9">The sequence shown here is derived from an EMBL/GenBank/DDBJ whole genome shotgun (WGS) entry which is preliminary data.</text>
</comment>
<keyword evidence="2 7" id="KW-0328">Glycosyltransferase</keyword>
<gene>
    <name evidence="7" type="primary">tgt</name>
    <name evidence="9" type="ORF">L602_002300000050</name>
</gene>
<dbReference type="Gene3D" id="3.20.20.105">
    <property type="entry name" value="Queuine tRNA-ribosyltransferase-like"/>
    <property type="match status" value="1"/>
</dbReference>
<dbReference type="EC" id="2.4.2.29" evidence="7"/>
<keyword evidence="7" id="KW-0862">Zinc</keyword>
<dbReference type="InterPro" id="IPR036511">
    <property type="entry name" value="TGT-like_sf"/>
</dbReference>
<feature type="active site" description="Proton acceptor" evidence="7">
    <location>
        <position position="90"/>
    </location>
</feature>
<evidence type="ECO:0000256" key="2">
    <source>
        <dbReference type="ARBA" id="ARBA00022676"/>
    </source>
</evidence>
<feature type="region of interest" description="RNA binding; important for wobble base 34 recognition" evidence="7">
    <location>
        <begin position="275"/>
        <end position="279"/>
    </location>
</feature>
<dbReference type="NCBIfam" id="TIGR00449">
    <property type="entry name" value="tgt_general"/>
    <property type="match status" value="1"/>
</dbReference>